<keyword evidence="1" id="KW-0812">Transmembrane</keyword>
<reference evidence="3" key="1">
    <citation type="submission" date="2016-11" db="EMBL/GenBank/DDBJ databases">
        <authorList>
            <person name="Varghese N."/>
            <person name="Submissions S."/>
        </authorList>
    </citation>
    <scope>NUCLEOTIDE SEQUENCE [LARGE SCALE GENOMIC DNA]</scope>
    <source>
        <strain evidence="3">DSM 15807</strain>
    </source>
</reference>
<keyword evidence="3" id="KW-1185">Reference proteome</keyword>
<keyword evidence="1" id="KW-1133">Transmembrane helix</keyword>
<dbReference type="RefSeq" id="WP_073071448.1">
    <property type="nucleotide sequence ID" value="NZ_FQXN01000001.1"/>
</dbReference>
<evidence type="ECO:0008006" key="4">
    <source>
        <dbReference type="Google" id="ProtNLM"/>
    </source>
</evidence>
<evidence type="ECO:0000256" key="1">
    <source>
        <dbReference type="SAM" id="Phobius"/>
    </source>
</evidence>
<feature type="transmembrane region" description="Helical" evidence="1">
    <location>
        <begin position="12"/>
        <end position="34"/>
    </location>
</feature>
<dbReference type="AlphaFoldDB" id="A0A1M5R4Q0"/>
<sequence length="77" mass="9201">MKTYKKKKISAFLYSLIIVVLSLFLFVTLISSIIRYNVNLKEVNRLEKEYNTLKFEYDKKLELYNTLKNIDKGSDKE</sequence>
<proteinExistence type="predicted"/>
<dbReference type="STRING" id="1123380.SAMN02745199_0338"/>
<evidence type="ECO:0000313" key="3">
    <source>
        <dbReference type="Proteomes" id="UP000242592"/>
    </source>
</evidence>
<name>A0A1M5R4Q0_9BACT</name>
<dbReference type="Proteomes" id="UP000242592">
    <property type="component" value="Unassembled WGS sequence"/>
</dbReference>
<keyword evidence="1" id="KW-0472">Membrane</keyword>
<accession>A0A1M5R4Q0</accession>
<evidence type="ECO:0000313" key="2">
    <source>
        <dbReference type="EMBL" id="SHH21374.1"/>
    </source>
</evidence>
<dbReference type="EMBL" id="FQXN01000001">
    <property type="protein sequence ID" value="SHH21374.1"/>
    <property type="molecule type" value="Genomic_DNA"/>
</dbReference>
<gene>
    <name evidence="2" type="ORF">SAMN02745199_0338</name>
</gene>
<organism evidence="2 3">
    <name type="scientific">Thermosipho atlanticus DSM 15807</name>
    <dbReference type="NCBI Taxonomy" id="1123380"/>
    <lineage>
        <taxon>Bacteria</taxon>
        <taxon>Thermotogati</taxon>
        <taxon>Thermotogota</taxon>
        <taxon>Thermotogae</taxon>
        <taxon>Thermotogales</taxon>
        <taxon>Fervidobacteriaceae</taxon>
        <taxon>Thermosipho</taxon>
    </lineage>
</organism>
<protein>
    <recommendedName>
        <fullName evidence="4">Septum formation initiator</fullName>
    </recommendedName>
</protein>